<evidence type="ECO:0000313" key="2">
    <source>
        <dbReference type="EMBL" id="MCV9386554.1"/>
    </source>
</evidence>
<evidence type="ECO:0008006" key="4">
    <source>
        <dbReference type="Google" id="ProtNLM"/>
    </source>
</evidence>
<sequence>MKRNLLLLICLVGLAQVSFAQSNCTQKISEAEDLYEAGRLYEVTKKLNEGTCLTSKEGFSKEEKIRAYRLLALVYLFMDNEPDAEDAVVHLLQVDPEHPDNDPNDPAELRILFSKYRSKPIFRLGGFLGMNMSSVSSLQSYGGFNQANNGFDFDPTGSQVSKEFGTAFGTQFGLTLEYMIIKNLEIILRGQFVTNNYELEYQLISNGLDNDPEIEYNTGSFEVSLSESQSWIKVPLLLRYNIPLGNYVPYVTAGGSYDFLVASSMTGSRSGLGTKFVTGLDLTQYDMRNTTNWSLYGGIGLKYTVKRTNSLFIEAGYYMGGANFVDGENRYASDDFNWSIGHVDDDKVLNSIAVSVGFIHSFYNPKKYSDSKLEKLKRKKQRND</sequence>
<dbReference type="Gene3D" id="2.40.160.20">
    <property type="match status" value="1"/>
</dbReference>
<comment type="caution">
    <text evidence="2">The sequence shown here is derived from an EMBL/GenBank/DDBJ whole genome shotgun (WGS) entry which is preliminary data.</text>
</comment>
<name>A0ABT3CSS0_9BACT</name>
<gene>
    <name evidence="2" type="ORF">N7U62_07770</name>
</gene>
<evidence type="ECO:0000256" key="1">
    <source>
        <dbReference type="SAM" id="SignalP"/>
    </source>
</evidence>
<organism evidence="2 3">
    <name type="scientific">Reichenbachiella ulvae</name>
    <dbReference type="NCBI Taxonomy" id="2980104"/>
    <lineage>
        <taxon>Bacteria</taxon>
        <taxon>Pseudomonadati</taxon>
        <taxon>Bacteroidota</taxon>
        <taxon>Cytophagia</taxon>
        <taxon>Cytophagales</taxon>
        <taxon>Reichenbachiellaceae</taxon>
        <taxon>Reichenbachiella</taxon>
    </lineage>
</organism>
<feature type="signal peptide" evidence="1">
    <location>
        <begin position="1"/>
        <end position="20"/>
    </location>
</feature>
<feature type="chain" id="PRO_5046742465" description="Outer membrane protein beta-barrel domain-containing protein" evidence="1">
    <location>
        <begin position="21"/>
        <end position="384"/>
    </location>
</feature>
<keyword evidence="3" id="KW-1185">Reference proteome</keyword>
<evidence type="ECO:0000313" key="3">
    <source>
        <dbReference type="Proteomes" id="UP001300692"/>
    </source>
</evidence>
<keyword evidence="1" id="KW-0732">Signal</keyword>
<accession>A0ABT3CSS0</accession>
<dbReference type="EMBL" id="JAOYOD010000001">
    <property type="protein sequence ID" value="MCV9386554.1"/>
    <property type="molecule type" value="Genomic_DNA"/>
</dbReference>
<dbReference type="Proteomes" id="UP001300692">
    <property type="component" value="Unassembled WGS sequence"/>
</dbReference>
<dbReference type="RefSeq" id="WP_264137363.1">
    <property type="nucleotide sequence ID" value="NZ_JAOYOD010000001.1"/>
</dbReference>
<reference evidence="2 3" key="1">
    <citation type="submission" date="2022-10" db="EMBL/GenBank/DDBJ databases">
        <title>Comparative genomics and taxonomic characterization of three novel marine species of genus Reichenbachiella exhibiting antioxidant and polysaccharide degradation activities.</title>
        <authorList>
            <person name="Muhammad N."/>
            <person name="Lee Y.-J."/>
            <person name="Ko J."/>
            <person name="Kim S.-G."/>
        </authorList>
    </citation>
    <scope>NUCLEOTIDE SEQUENCE [LARGE SCALE GENOMIC DNA]</scope>
    <source>
        <strain evidence="2 3">ABR2-5</strain>
    </source>
</reference>
<protein>
    <recommendedName>
        <fullName evidence="4">Outer membrane protein beta-barrel domain-containing protein</fullName>
    </recommendedName>
</protein>
<proteinExistence type="predicted"/>